<evidence type="ECO:0000313" key="4">
    <source>
        <dbReference type="Proteomes" id="UP000654257"/>
    </source>
</evidence>
<accession>A0A917LJ01</accession>
<dbReference type="FunFam" id="3.40.50.720:FF:000084">
    <property type="entry name" value="Short-chain dehydrogenase reductase"/>
    <property type="match status" value="1"/>
</dbReference>
<comment type="similarity">
    <text evidence="1">Belongs to the short-chain dehydrogenases/reductases (SDR) family.</text>
</comment>
<dbReference type="InterPro" id="IPR002347">
    <property type="entry name" value="SDR_fam"/>
</dbReference>
<dbReference type="PRINTS" id="PR00081">
    <property type="entry name" value="GDHRDH"/>
</dbReference>
<evidence type="ECO:0000256" key="1">
    <source>
        <dbReference type="ARBA" id="ARBA00006484"/>
    </source>
</evidence>
<organism evidence="3 4">
    <name type="scientific">Rhodococcoides trifolii</name>
    <dbReference type="NCBI Taxonomy" id="908250"/>
    <lineage>
        <taxon>Bacteria</taxon>
        <taxon>Bacillati</taxon>
        <taxon>Actinomycetota</taxon>
        <taxon>Actinomycetes</taxon>
        <taxon>Mycobacteriales</taxon>
        <taxon>Nocardiaceae</taxon>
        <taxon>Rhodococcoides</taxon>
    </lineage>
</organism>
<dbReference type="PROSITE" id="PS00061">
    <property type="entry name" value="ADH_SHORT"/>
    <property type="match status" value="1"/>
</dbReference>
<sequence length="267" mass="27749">MSVTFDYTGKAVLVTGAGSGMGRDSATAFAGAGARVAVLDINAPAGRETVEQIEAAGGEAIFVEVDVADDVAVHRAVDTVVDRFGRLDVAHNNAGAEGQHGYMLEQDPASWRRTLDVNLSSVFYCMQAEIPHMLASGGGSIINTASAAGLIGAYGLTPYVAAKHGVIGLTKAAANEYSERGIRINALCPGPIETPFISSFPTSWTDRLLGGVPIRRLGRTDEISQAVLWLGSEASSYVVGHSLSVDGGVTIGGAETRNDDLEGRVLT</sequence>
<dbReference type="PRINTS" id="PR00080">
    <property type="entry name" value="SDRFAMILY"/>
</dbReference>
<dbReference type="NCBIfam" id="NF005559">
    <property type="entry name" value="PRK07231.1"/>
    <property type="match status" value="1"/>
</dbReference>
<name>A0A917LJ01_9NOCA</name>
<gene>
    <name evidence="3" type="ORF">GCM10007304_48360</name>
</gene>
<dbReference type="PANTHER" id="PTHR24321:SF8">
    <property type="entry name" value="ESTRADIOL 17-BETA-DEHYDROGENASE 8-RELATED"/>
    <property type="match status" value="1"/>
</dbReference>
<proteinExistence type="inferred from homology"/>
<dbReference type="InterPro" id="IPR020904">
    <property type="entry name" value="Sc_DH/Rdtase_CS"/>
</dbReference>
<protein>
    <submittedName>
        <fullName evidence="3">Short chain dehydrogenase</fullName>
    </submittedName>
</protein>
<keyword evidence="4" id="KW-1185">Reference proteome</keyword>
<evidence type="ECO:0000313" key="3">
    <source>
        <dbReference type="EMBL" id="GGG28827.1"/>
    </source>
</evidence>
<evidence type="ECO:0000256" key="2">
    <source>
        <dbReference type="ARBA" id="ARBA00023002"/>
    </source>
</evidence>
<dbReference type="GO" id="GO:0016491">
    <property type="term" value="F:oxidoreductase activity"/>
    <property type="evidence" value="ECO:0007669"/>
    <property type="project" value="UniProtKB-KW"/>
</dbReference>
<dbReference type="Proteomes" id="UP000654257">
    <property type="component" value="Unassembled WGS sequence"/>
</dbReference>
<dbReference type="Pfam" id="PF13561">
    <property type="entry name" value="adh_short_C2"/>
    <property type="match status" value="1"/>
</dbReference>
<keyword evidence="2" id="KW-0560">Oxidoreductase</keyword>
<dbReference type="EMBL" id="BMCU01000008">
    <property type="protein sequence ID" value="GGG28827.1"/>
    <property type="molecule type" value="Genomic_DNA"/>
</dbReference>
<dbReference type="RefSeq" id="WP_188547891.1">
    <property type="nucleotide sequence ID" value="NZ_BMCU01000008.1"/>
</dbReference>
<reference evidence="3" key="1">
    <citation type="journal article" date="2014" name="Int. J. Syst. Evol. Microbiol.">
        <title>Complete genome sequence of Corynebacterium casei LMG S-19264T (=DSM 44701T), isolated from a smear-ripened cheese.</title>
        <authorList>
            <consortium name="US DOE Joint Genome Institute (JGI-PGF)"/>
            <person name="Walter F."/>
            <person name="Albersmeier A."/>
            <person name="Kalinowski J."/>
            <person name="Ruckert C."/>
        </authorList>
    </citation>
    <scope>NUCLEOTIDE SEQUENCE</scope>
    <source>
        <strain evidence="3">CCM 7905</strain>
    </source>
</reference>
<comment type="caution">
    <text evidence="3">The sequence shown here is derived from an EMBL/GenBank/DDBJ whole genome shotgun (WGS) entry which is preliminary data.</text>
</comment>
<dbReference type="PANTHER" id="PTHR24321">
    <property type="entry name" value="DEHYDROGENASES, SHORT CHAIN"/>
    <property type="match status" value="1"/>
</dbReference>
<reference evidence="3" key="2">
    <citation type="submission" date="2020-09" db="EMBL/GenBank/DDBJ databases">
        <authorList>
            <person name="Sun Q."/>
            <person name="Sedlacek I."/>
        </authorList>
    </citation>
    <scope>NUCLEOTIDE SEQUENCE</scope>
    <source>
        <strain evidence="3">CCM 7905</strain>
    </source>
</reference>
<dbReference type="Gene3D" id="3.40.50.720">
    <property type="entry name" value="NAD(P)-binding Rossmann-like Domain"/>
    <property type="match status" value="1"/>
</dbReference>
<dbReference type="SUPFAM" id="SSF51735">
    <property type="entry name" value="NAD(P)-binding Rossmann-fold domains"/>
    <property type="match status" value="1"/>
</dbReference>
<dbReference type="AlphaFoldDB" id="A0A917LJ01"/>
<dbReference type="InterPro" id="IPR036291">
    <property type="entry name" value="NAD(P)-bd_dom_sf"/>
</dbReference>